<comment type="caution">
    <text evidence="2">The sequence shown here is derived from an EMBL/GenBank/DDBJ whole genome shotgun (WGS) entry which is preliminary data.</text>
</comment>
<evidence type="ECO:0000313" key="2">
    <source>
        <dbReference type="EMBL" id="PRQ06467.1"/>
    </source>
</evidence>
<dbReference type="PANTHER" id="PTHR34817:SF2">
    <property type="entry name" value="NUCLEOTIDYLTRANSFERASE"/>
    <property type="match status" value="1"/>
</dbReference>
<name>A0A2S9YMZ9_9BACT</name>
<feature type="coiled-coil region" evidence="1">
    <location>
        <begin position="341"/>
        <end position="368"/>
    </location>
</feature>
<protein>
    <submittedName>
        <fullName evidence="2">Putative nucleotidyltransferase</fullName>
    </submittedName>
</protein>
<organism evidence="2 3">
    <name type="scientific">Enhygromyxa salina</name>
    <dbReference type="NCBI Taxonomy" id="215803"/>
    <lineage>
        <taxon>Bacteria</taxon>
        <taxon>Pseudomonadati</taxon>
        <taxon>Myxococcota</taxon>
        <taxon>Polyangia</taxon>
        <taxon>Nannocystales</taxon>
        <taxon>Nannocystaceae</taxon>
        <taxon>Enhygromyxa</taxon>
    </lineage>
</organism>
<evidence type="ECO:0000313" key="3">
    <source>
        <dbReference type="Proteomes" id="UP000238823"/>
    </source>
</evidence>
<dbReference type="EMBL" id="PVNL01000074">
    <property type="protein sequence ID" value="PRQ06467.1"/>
    <property type="molecule type" value="Genomic_DNA"/>
</dbReference>
<keyword evidence="2" id="KW-0808">Transferase</keyword>
<gene>
    <name evidence="2" type="ORF">ENSA7_37860</name>
</gene>
<dbReference type="AlphaFoldDB" id="A0A2S9YMZ9"/>
<accession>A0A2S9YMZ9</accession>
<dbReference type="RefSeq" id="WP_106090755.1">
    <property type="nucleotide sequence ID" value="NZ_PVNL01000074.1"/>
</dbReference>
<dbReference type="OrthoDB" id="243791at2"/>
<dbReference type="Pfam" id="PF10127">
    <property type="entry name" value="RlaP"/>
    <property type="match status" value="1"/>
</dbReference>
<dbReference type="GO" id="GO:0016740">
    <property type="term" value="F:transferase activity"/>
    <property type="evidence" value="ECO:0007669"/>
    <property type="project" value="UniProtKB-KW"/>
</dbReference>
<dbReference type="InterPro" id="IPR018775">
    <property type="entry name" value="RlaP"/>
</dbReference>
<evidence type="ECO:0000256" key="1">
    <source>
        <dbReference type="SAM" id="Coils"/>
    </source>
</evidence>
<dbReference type="PANTHER" id="PTHR34817">
    <property type="entry name" value="NUCLEOTIDYLTRANSFERASE"/>
    <property type="match status" value="1"/>
</dbReference>
<reference evidence="2 3" key="1">
    <citation type="submission" date="2018-03" db="EMBL/GenBank/DDBJ databases">
        <title>Draft Genome Sequences of the Obligatory Marine Myxobacteria Enhygromyxa salina SWB007.</title>
        <authorList>
            <person name="Poehlein A."/>
            <person name="Moghaddam J.A."/>
            <person name="Harms H."/>
            <person name="Alanjari M."/>
            <person name="Koenig G.M."/>
            <person name="Daniel R."/>
            <person name="Schaeberle T.F."/>
        </authorList>
    </citation>
    <scope>NUCLEOTIDE SEQUENCE [LARGE SCALE GENOMIC DNA]</scope>
    <source>
        <strain evidence="2 3">SWB007</strain>
    </source>
</reference>
<proteinExistence type="predicted"/>
<dbReference type="Proteomes" id="UP000238823">
    <property type="component" value="Unassembled WGS sequence"/>
</dbReference>
<keyword evidence="1" id="KW-0175">Coiled coil</keyword>
<sequence length="416" mass="46173">MKLRIKGLEDIDPLRVPLPHGTEVTTRVDREVAGRVVSQGAVGRVKAIEGSAVTVHVVGVGNVRYAREELTPRKAGQLEFAVRREAAWQALRPNVILETVVGSRAWGLAEEGSDTDRRGVFVLPFPWTTALVDPPTDLVSADGSENLWEVGKALRQAIRADPNTLEMLLLAGATATDPMGEWILEVRDAFVSSEIYGTFGRYALSQLTRLEQGMRLAEHRRLLLAWLAADPSLSLDQAAAKLASGAKIEGQTEADKVRRAKDYIKQLYSSMFDQGLLADRDYAALVGFAKSEQHRFELPRELRPKNAYNLLRLLATATNWLKTGTATFEVTGDLRTELLAIKRQEVELARVIERAQELAAELEDARLATKLPRAPDVGRIDQLLRRIREEASRRWHAGEAGPFGRDACPLPLAEWH</sequence>